<feature type="domain" description="NADP-dependent oxidoreductase" evidence="7">
    <location>
        <begin position="21"/>
        <end position="257"/>
    </location>
</feature>
<dbReference type="PROSITE" id="PS00063">
    <property type="entry name" value="ALDOKETO_REDUCTASE_3"/>
    <property type="match status" value="1"/>
</dbReference>
<dbReference type="PRINTS" id="PR00069">
    <property type="entry name" value="ALDKETRDTASE"/>
</dbReference>
<dbReference type="SUPFAM" id="SSF51430">
    <property type="entry name" value="NAD(P)-linked oxidoreductase"/>
    <property type="match status" value="1"/>
</dbReference>
<organism evidence="8 9">
    <name type="scientific">Campylobacter avium LMG 24591</name>
    <dbReference type="NCBI Taxonomy" id="522484"/>
    <lineage>
        <taxon>Bacteria</taxon>
        <taxon>Pseudomonadati</taxon>
        <taxon>Campylobacterota</taxon>
        <taxon>Epsilonproteobacteria</taxon>
        <taxon>Campylobacterales</taxon>
        <taxon>Campylobacteraceae</taxon>
        <taxon>Campylobacter</taxon>
    </lineage>
</organism>
<dbReference type="Proteomes" id="UP000201169">
    <property type="component" value="Chromosome"/>
</dbReference>
<dbReference type="AlphaFoldDB" id="A0A222MZ88"/>
<evidence type="ECO:0000313" key="9">
    <source>
        <dbReference type="Proteomes" id="UP000201169"/>
    </source>
</evidence>
<dbReference type="OrthoDB" id="5328358at2"/>
<dbReference type="InterPro" id="IPR020471">
    <property type="entry name" value="AKR"/>
</dbReference>
<dbReference type="GO" id="GO:0016616">
    <property type="term" value="F:oxidoreductase activity, acting on the CH-OH group of donors, NAD or NADP as acceptor"/>
    <property type="evidence" value="ECO:0007669"/>
    <property type="project" value="UniProtKB-ARBA"/>
</dbReference>
<dbReference type="Pfam" id="PF00248">
    <property type="entry name" value="Aldo_ket_red"/>
    <property type="match status" value="1"/>
</dbReference>
<dbReference type="CDD" id="cd19133">
    <property type="entry name" value="AKR_AKR5F1"/>
    <property type="match status" value="1"/>
</dbReference>
<protein>
    <submittedName>
        <fullName evidence="8">Aldo/keto reductase</fullName>
    </submittedName>
</protein>
<feature type="binding site" evidence="5">
    <location>
        <position position="106"/>
    </location>
    <ligand>
        <name>substrate</name>
    </ligand>
</feature>
<reference evidence="8 9" key="1">
    <citation type="submission" date="2017-07" db="EMBL/GenBank/DDBJ databases">
        <title>Analysis of two Campylobacter avium genomes and identification of a novel hippuricase gene.</title>
        <authorList>
            <person name="Miller W.G."/>
            <person name="Chapman M.H."/>
            <person name="Yee E."/>
            <person name="Revez J."/>
            <person name="Bono J.L."/>
            <person name="Rossi M."/>
        </authorList>
    </citation>
    <scope>NUCLEOTIDE SEQUENCE [LARGE SCALE GENOMIC DNA]</scope>
    <source>
        <strain evidence="8 9">LMG 24591</strain>
    </source>
</reference>
<dbReference type="PANTHER" id="PTHR43827">
    <property type="entry name" value="2,5-DIKETO-D-GLUCONIC ACID REDUCTASE"/>
    <property type="match status" value="1"/>
</dbReference>
<dbReference type="InterPro" id="IPR023210">
    <property type="entry name" value="NADP_OxRdtase_dom"/>
</dbReference>
<dbReference type="InterPro" id="IPR036812">
    <property type="entry name" value="NAD(P)_OxRdtase_dom_sf"/>
</dbReference>
<comment type="similarity">
    <text evidence="1">Belongs to the aldo/keto reductase family.</text>
</comment>
<dbReference type="FunFam" id="3.20.20.100:FF:000015">
    <property type="entry name" value="Oxidoreductase, aldo/keto reductase family"/>
    <property type="match status" value="1"/>
</dbReference>
<name>A0A222MZ88_9BACT</name>
<proteinExistence type="inferred from homology"/>
<dbReference type="RefSeq" id="WP_094324438.1">
    <property type="nucleotide sequence ID" value="NZ_CP022347.1"/>
</dbReference>
<dbReference type="EMBL" id="CP022347">
    <property type="protein sequence ID" value="ASQ31303.1"/>
    <property type="molecule type" value="Genomic_DNA"/>
</dbReference>
<dbReference type="KEGG" id="cavi:CAV_1712"/>
<dbReference type="PROSITE" id="PS00062">
    <property type="entry name" value="ALDOKETO_REDUCTASE_2"/>
    <property type="match status" value="1"/>
</dbReference>
<keyword evidence="9" id="KW-1185">Reference proteome</keyword>
<evidence type="ECO:0000256" key="3">
    <source>
        <dbReference type="ARBA" id="ARBA00023002"/>
    </source>
</evidence>
<keyword evidence="3" id="KW-0560">Oxidoreductase</keyword>
<evidence type="ECO:0000313" key="8">
    <source>
        <dbReference type="EMBL" id="ASQ31303.1"/>
    </source>
</evidence>
<evidence type="ECO:0000259" key="7">
    <source>
        <dbReference type="Pfam" id="PF00248"/>
    </source>
</evidence>
<evidence type="ECO:0000256" key="4">
    <source>
        <dbReference type="PIRSR" id="PIRSR000097-1"/>
    </source>
</evidence>
<feature type="active site" description="Proton donor" evidence="4">
    <location>
        <position position="48"/>
    </location>
</feature>
<evidence type="ECO:0000256" key="5">
    <source>
        <dbReference type="PIRSR" id="PIRSR000097-2"/>
    </source>
</evidence>
<dbReference type="InterPro" id="IPR018170">
    <property type="entry name" value="Aldo/ket_reductase_CS"/>
</dbReference>
<keyword evidence="2" id="KW-0521">NADP</keyword>
<dbReference type="PROSITE" id="PS00798">
    <property type="entry name" value="ALDOKETO_REDUCTASE_1"/>
    <property type="match status" value="1"/>
</dbReference>
<dbReference type="PANTHER" id="PTHR43827:SF3">
    <property type="entry name" value="NADP-DEPENDENT OXIDOREDUCTASE DOMAIN-CONTAINING PROTEIN"/>
    <property type="match status" value="1"/>
</dbReference>
<sequence length="281" mass="32306">MQTITLNNGVKMPILGYGVFQIQAKDTQRCVEDALEVGYRLIDTAAAYRNEEGVGAALKASGLKREELFITTKLWIDDTSESKATQAFEKSLKNLGLDYIDLYLIHQPYNDVYGAWRAMSKLYKEGRIKAIGVSNFYPDKITDFCLNNELIPALNQIECHPFFQKHEWQKVLREHNIAMQSWASFAEGQNDIFNNATLKSIGAKHNKSVAQVILRWLIQREIAVIPKTLSKDRMKENFNVFDFSLDSSDMAEIAKLDENKSYFMNHSDVEVVKNLWNYMKK</sequence>
<dbReference type="Gene3D" id="3.20.20.100">
    <property type="entry name" value="NADP-dependent oxidoreductase domain"/>
    <property type="match status" value="1"/>
</dbReference>
<evidence type="ECO:0000256" key="2">
    <source>
        <dbReference type="ARBA" id="ARBA00022857"/>
    </source>
</evidence>
<dbReference type="PIRSF" id="PIRSF000097">
    <property type="entry name" value="AKR"/>
    <property type="match status" value="1"/>
</dbReference>
<accession>A0A222MZ88</accession>
<feature type="site" description="Lowers pKa of active site Tyr" evidence="6">
    <location>
        <position position="73"/>
    </location>
</feature>
<evidence type="ECO:0000256" key="6">
    <source>
        <dbReference type="PIRSR" id="PIRSR000097-3"/>
    </source>
</evidence>
<gene>
    <name evidence="8" type="ORF">CAV_1712</name>
</gene>
<evidence type="ECO:0000256" key="1">
    <source>
        <dbReference type="ARBA" id="ARBA00007905"/>
    </source>
</evidence>